<evidence type="ECO:0000313" key="3">
    <source>
        <dbReference type="EMBL" id="QOY85845.1"/>
    </source>
</evidence>
<dbReference type="Proteomes" id="UP000593892">
    <property type="component" value="Chromosome"/>
</dbReference>
<dbReference type="EMBL" id="CP063849">
    <property type="protein sequence ID" value="QOY85845.1"/>
    <property type="molecule type" value="Genomic_DNA"/>
</dbReference>
<dbReference type="FunFam" id="3.40.50.720:FF:000084">
    <property type="entry name" value="Short-chain dehydrogenase reductase"/>
    <property type="match status" value="1"/>
</dbReference>
<dbReference type="SMART" id="SM00822">
    <property type="entry name" value="PKS_KR"/>
    <property type="match status" value="1"/>
</dbReference>
<evidence type="ECO:0000256" key="1">
    <source>
        <dbReference type="ARBA" id="ARBA00006484"/>
    </source>
</evidence>
<feature type="domain" description="Ketoreductase" evidence="2">
    <location>
        <begin position="6"/>
        <end position="188"/>
    </location>
</feature>
<dbReference type="InterPro" id="IPR057326">
    <property type="entry name" value="KR_dom"/>
</dbReference>
<dbReference type="Gene3D" id="3.40.50.720">
    <property type="entry name" value="NAD(P)-binding Rossmann-like Domain"/>
    <property type="match status" value="1"/>
</dbReference>
<gene>
    <name evidence="3" type="ORF">IRI77_23890</name>
</gene>
<evidence type="ECO:0000259" key="2">
    <source>
        <dbReference type="SMART" id="SM00822"/>
    </source>
</evidence>
<sequence>MRLDQQVAVVTGSTKGLGREMAIRFAAEGCRVVVHGMDAERAEEVRQACGPNSAVFLGDIADQPTAIALMDFAVKKFGRLDILVNNAGVVKMQPFLEFEATVWKRLLDIHLSGAFYCAQAAARVMAQAGGGRILNISSIAASFGQFGFTAYSSVKAGVEALTRVMAVELAQHKISVNCIAPGPVWNDMMEHLYGPEKLAERCRTIPMQRMAEAAEVAELALYLLSPASGYMTGQVLHLDGGASAAGCFTMEVYKRATS</sequence>
<dbReference type="PRINTS" id="PR00081">
    <property type="entry name" value="GDHRDH"/>
</dbReference>
<protein>
    <submittedName>
        <fullName evidence="3">SDR family oxidoreductase</fullName>
    </submittedName>
</protein>
<comment type="similarity">
    <text evidence="1">Belongs to the short-chain dehydrogenases/reductases (SDR) family.</text>
</comment>
<organism evidence="3 4">
    <name type="scientific">Paludibaculum fermentans</name>
    <dbReference type="NCBI Taxonomy" id="1473598"/>
    <lineage>
        <taxon>Bacteria</taxon>
        <taxon>Pseudomonadati</taxon>
        <taxon>Acidobacteriota</taxon>
        <taxon>Terriglobia</taxon>
        <taxon>Bryobacterales</taxon>
        <taxon>Bryobacteraceae</taxon>
        <taxon>Paludibaculum</taxon>
    </lineage>
</organism>
<reference evidence="3 4" key="1">
    <citation type="submission" date="2020-10" db="EMBL/GenBank/DDBJ databases">
        <title>Complete genome sequence of Paludibaculum fermentans P105T, a facultatively anaerobic acidobacterium capable of dissimilatory Fe(III) reduction.</title>
        <authorList>
            <person name="Dedysh S.N."/>
            <person name="Beletsky A.V."/>
            <person name="Kulichevskaya I.S."/>
            <person name="Mardanov A.V."/>
            <person name="Ravin N.V."/>
        </authorList>
    </citation>
    <scope>NUCLEOTIDE SEQUENCE [LARGE SCALE GENOMIC DNA]</scope>
    <source>
        <strain evidence="3 4">P105</strain>
    </source>
</reference>
<dbReference type="PANTHER" id="PTHR42879:SF2">
    <property type="entry name" value="3-OXOACYL-[ACYL-CARRIER-PROTEIN] REDUCTASE FABG"/>
    <property type="match status" value="1"/>
</dbReference>
<keyword evidence="4" id="KW-1185">Reference proteome</keyword>
<accession>A0A7S7NLN2</accession>
<dbReference type="InterPro" id="IPR036291">
    <property type="entry name" value="NAD(P)-bd_dom_sf"/>
</dbReference>
<dbReference type="PRINTS" id="PR00080">
    <property type="entry name" value="SDRFAMILY"/>
</dbReference>
<evidence type="ECO:0000313" key="4">
    <source>
        <dbReference type="Proteomes" id="UP000593892"/>
    </source>
</evidence>
<dbReference type="NCBIfam" id="NF005559">
    <property type="entry name" value="PRK07231.1"/>
    <property type="match status" value="1"/>
</dbReference>
<dbReference type="RefSeq" id="WP_194447515.1">
    <property type="nucleotide sequence ID" value="NZ_CP063849.1"/>
</dbReference>
<dbReference type="KEGG" id="pfer:IRI77_23890"/>
<dbReference type="Pfam" id="PF13561">
    <property type="entry name" value="adh_short_C2"/>
    <property type="match status" value="1"/>
</dbReference>
<dbReference type="PANTHER" id="PTHR42879">
    <property type="entry name" value="3-OXOACYL-(ACYL-CARRIER-PROTEIN) REDUCTASE"/>
    <property type="match status" value="1"/>
</dbReference>
<dbReference type="CDD" id="cd05233">
    <property type="entry name" value="SDR_c"/>
    <property type="match status" value="1"/>
</dbReference>
<dbReference type="SUPFAM" id="SSF51735">
    <property type="entry name" value="NAD(P)-binding Rossmann-fold domains"/>
    <property type="match status" value="1"/>
</dbReference>
<dbReference type="InterPro" id="IPR002347">
    <property type="entry name" value="SDR_fam"/>
</dbReference>
<dbReference type="InterPro" id="IPR050259">
    <property type="entry name" value="SDR"/>
</dbReference>
<name>A0A7S7NLN2_PALFE</name>
<proteinExistence type="inferred from homology"/>
<dbReference type="AlphaFoldDB" id="A0A7S7NLN2"/>